<feature type="signal peptide" evidence="1">
    <location>
        <begin position="1"/>
        <end position="24"/>
    </location>
</feature>
<dbReference type="RefSeq" id="WP_138863915.1">
    <property type="nucleotide sequence ID" value="NZ_VCPC01000002.1"/>
</dbReference>
<dbReference type="Pfam" id="PF06186">
    <property type="entry name" value="DUF992"/>
    <property type="match status" value="1"/>
</dbReference>
<reference evidence="2 3" key="1">
    <citation type="submission" date="2019-05" db="EMBL/GenBank/DDBJ databases">
        <title>Marivita sp. nov. isolated from sea sediment.</title>
        <authorList>
            <person name="Kim W."/>
        </authorList>
    </citation>
    <scope>NUCLEOTIDE SEQUENCE [LARGE SCALE GENOMIC DNA]</scope>
    <source>
        <strain evidence="2 3">CAU 1492</strain>
    </source>
</reference>
<sequence length="163" mass="16543">MKLAKLLPALGASALLMTGTAAMADNHNHTEVGSLSCDVADGSGFVFGSSKDLTCTFNPVQEGAKEEVYTGHINKWGIDIGKTQNVEMSWLVLAPSEDIGDGALEGEYGGLSAEATLGVGIGANAMIGGSDDTIALQPISVSKSNGVNFAVGIGEIVLEKAGS</sequence>
<keyword evidence="3" id="KW-1185">Reference proteome</keyword>
<feature type="chain" id="PRO_5045149369" evidence="1">
    <location>
        <begin position="25"/>
        <end position="163"/>
    </location>
</feature>
<accession>A0ABY2XBL7</accession>
<proteinExistence type="predicted"/>
<evidence type="ECO:0000313" key="3">
    <source>
        <dbReference type="Proteomes" id="UP001191082"/>
    </source>
</evidence>
<protein>
    <submittedName>
        <fullName evidence="2">DUF992 domain-containing protein</fullName>
    </submittedName>
</protein>
<keyword evidence="1" id="KW-0732">Signal</keyword>
<dbReference type="Proteomes" id="UP001191082">
    <property type="component" value="Unassembled WGS sequence"/>
</dbReference>
<evidence type="ECO:0000256" key="1">
    <source>
        <dbReference type="SAM" id="SignalP"/>
    </source>
</evidence>
<dbReference type="EMBL" id="VCPC01000002">
    <property type="protein sequence ID" value="TMV13359.1"/>
    <property type="molecule type" value="Genomic_DNA"/>
</dbReference>
<comment type="caution">
    <text evidence="2">The sequence shown here is derived from an EMBL/GenBank/DDBJ whole genome shotgun (WGS) entry which is preliminary data.</text>
</comment>
<name>A0ABY2XBL7_9RHOB</name>
<evidence type="ECO:0000313" key="2">
    <source>
        <dbReference type="EMBL" id="TMV13359.1"/>
    </source>
</evidence>
<dbReference type="InterPro" id="IPR009333">
    <property type="entry name" value="DUF992"/>
</dbReference>
<gene>
    <name evidence="2" type="ORF">FGK64_11450</name>
</gene>
<organism evidence="2 3">
    <name type="scientific">Arenibacterium halophilum</name>
    <dbReference type="NCBI Taxonomy" id="2583821"/>
    <lineage>
        <taxon>Bacteria</taxon>
        <taxon>Pseudomonadati</taxon>
        <taxon>Pseudomonadota</taxon>
        <taxon>Alphaproteobacteria</taxon>
        <taxon>Rhodobacterales</taxon>
        <taxon>Paracoccaceae</taxon>
        <taxon>Arenibacterium</taxon>
    </lineage>
</organism>